<dbReference type="Proteomes" id="UP000324678">
    <property type="component" value="Chromosome"/>
</dbReference>
<dbReference type="AlphaFoldDB" id="A0A5C1YBL3"/>
<organism evidence="2 3">
    <name type="scientific">Agromyces intestinalis</name>
    <dbReference type="NCBI Taxonomy" id="2592652"/>
    <lineage>
        <taxon>Bacteria</taxon>
        <taxon>Bacillati</taxon>
        <taxon>Actinomycetota</taxon>
        <taxon>Actinomycetes</taxon>
        <taxon>Micrococcales</taxon>
        <taxon>Microbacteriaceae</taxon>
        <taxon>Agromyces</taxon>
    </lineage>
</organism>
<proteinExistence type="predicted"/>
<reference evidence="2 3" key="1">
    <citation type="submission" date="2019-09" db="EMBL/GenBank/DDBJ databases">
        <title>Genome sequencing of strain KACC 19306.</title>
        <authorList>
            <person name="Heo J."/>
            <person name="Kim S.-J."/>
            <person name="Kim J.-S."/>
            <person name="Hong S.-B."/>
            <person name="Kwon S.-W."/>
        </authorList>
    </citation>
    <scope>NUCLEOTIDE SEQUENCE [LARGE SCALE GENOMIC DNA]</scope>
    <source>
        <strain evidence="2 3">KACC 19306</strain>
    </source>
</reference>
<accession>A0A5C1YBL3</accession>
<dbReference type="OrthoDB" id="4981253at2"/>
<evidence type="ECO:0000313" key="2">
    <source>
        <dbReference type="EMBL" id="QEO13020.1"/>
    </source>
</evidence>
<dbReference type="EMBL" id="CP043505">
    <property type="protein sequence ID" value="QEO13020.1"/>
    <property type="molecule type" value="Genomic_DNA"/>
</dbReference>
<feature type="compositionally biased region" description="Basic and acidic residues" evidence="1">
    <location>
        <begin position="77"/>
        <end position="87"/>
    </location>
</feature>
<protein>
    <submittedName>
        <fullName evidence="2">Uncharacterized protein</fullName>
    </submittedName>
</protein>
<evidence type="ECO:0000313" key="3">
    <source>
        <dbReference type="Proteomes" id="UP000324678"/>
    </source>
</evidence>
<evidence type="ECO:0000256" key="1">
    <source>
        <dbReference type="SAM" id="MobiDB-lite"/>
    </source>
</evidence>
<dbReference type="RefSeq" id="WP_149159045.1">
    <property type="nucleotide sequence ID" value="NZ_CP043505.1"/>
</dbReference>
<keyword evidence="3" id="KW-1185">Reference proteome</keyword>
<feature type="compositionally biased region" description="Basic and acidic residues" evidence="1">
    <location>
        <begin position="100"/>
        <end position="112"/>
    </location>
</feature>
<dbReference type="KEGG" id="ail:FLP10_00245"/>
<sequence length="112" mass="12058">MASDAAGRPEDGNAFTRFFDRVDHALEPIFGAPPITEASDPVDPAELAARPCPVCGHPISEHTFAEASGNVLMECPTDDRLPERADDAPLNELGMPSSGERLERQQARQTSD</sequence>
<name>A0A5C1YBL3_9MICO</name>
<feature type="region of interest" description="Disordered" evidence="1">
    <location>
        <begin position="75"/>
        <end position="112"/>
    </location>
</feature>
<gene>
    <name evidence="2" type="ORF">FLP10_00245</name>
</gene>